<keyword evidence="2" id="KW-1185">Reference proteome</keyword>
<comment type="caution">
    <text evidence="1">The sequence shown here is derived from an EMBL/GenBank/DDBJ whole genome shotgun (WGS) entry which is preliminary data.</text>
</comment>
<evidence type="ECO:0008006" key="3">
    <source>
        <dbReference type="Google" id="ProtNLM"/>
    </source>
</evidence>
<reference evidence="1 2" key="1">
    <citation type="submission" date="2022-03" db="EMBL/GenBank/DDBJ databases">
        <title>Draft genome sequence of Furfurilactobacillus curtus JCM 31185.</title>
        <authorList>
            <person name="Suzuki S."/>
            <person name="Endo A."/>
            <person name="Kajikawa A."/>
        </authorList>
    </citation>
    <scope>NUCLEOTIDE SEQUENCE [LARGE SCALE GENOMIC DNA]</scope>
    <source>
        <strain evidence="1 2">JCM 31185</strain>
    </source>
</reference>
<sequence>MKNLLLGFSLAANVALGYMLFQDNDQMKDLKQKFDHFSDEAGGKAQQVKGAITGDTGDKIGGNVKEGEGKVKEFADSMGDNFD</sequence>
<accession>A0ABQ5JR71</accession>
<evidence type="ECO:0000313" key="2">
    <source>
        <dbReference type="Proteomes" id="UP001628078"/>
    </source>
</evidence>
<dbReference type="EMBL" id="BQXO01000002">
    <property type="protein sequence ID" value="GKT05636.1"/>
    <property type="molecule type" value="Genomic_DNA"/>
</dbReference>
<name>A0ABQ5JR71_9LACO</name>
<dbReference type="Proteomes" id="UP001628078">
    <property type="component" value="Unassembled WGS sequence"/>
</dbReference>
<gene>
    <name evidence="1" type="ORF">JCM31185_09240</name>
</gene>
<dbReference type="RefSeq" id="WP_407883037.1">
    <property type="nucleotide sequence ID" value="NZ_BQXO01000002.1"/>
</dbReference>
<protein>
    <recommendedName>
        <fullName evidence="3">CsbD family protein</fullName>
    </recommendedName>
</protein>
<organism evidence="1 2">
    <name type="scientific">Furfurilactobacillus curtus</name>
    <dbReference type="NCBI Taxonomy" id="1746200"/>
    <lineage>
        <taxon>Bacteria</taxon>
        <taxon>Bacillati</taxon>
        <taxon>Bacillota</taxon>
        <taxon>Bacilli</taxon>
        <taxon>Lactobacillales</taxon>
        <taxon>Lactobacillaceae</taxon>
        <taxon>Furfurilactobacillus</taxon>
    </lineage>
</organism>
<evidence type="ECO:0000313" key="1">
    <source>
        <dbReference type="EMBL" id="GKT05636.1"/>
    </source>
</evidence>
<proteinExistence type="predicted"/>